<keyword evidence="4" id="KW-0547">Nucleotide-binding</keyword>
<dbReference type="SMART" id="SM00369">
    <property type="entry name" value="LRR_TYP"/>
    <property type="match status" value="2"/>
</dbReference>
<dbReference type="GO" id="GO:0043565">
    <property type="term" value="F:sequence-specific DNA binding"/>
    <property type="evidence" value="ECO:0007669"/>
    <property type="project" value="InterPro"/>
</dbReference>
<dbReference type="Gramene" id="Tc02v2_t001120.5">
    <property type="protein sequence ID" value="Tc02v2_p001120.5"/>
    <property type="gene ID" value="Tc02v2_g001120"/>
</dbReference>
<gene>
    <name evidence="13 14" type="primary">LOC18607098</name>
</gene>
<dbReference type="Pfam" id="PF23247">
    <property type="entry name" value="LRR_RPS2"/>
    <property type="match status" value="1"/>
</dbReference>
<evidence type="ECO:0000313" key="12">
    <source>
        <dbReference type="Proteomes" id="UP000694886"/>
    </source>
</evidence>
<organism evidence="12 14">
    <name type="scientific">Theobroma cacao</name>
    <name type="common">Cacao</name>
    <name type="synonym">Cocoa</name>
    <dbReference type="NCBI Taxonomy" id="3641"/>
    <lineage>
        <taxon>Eukaryota</taxon>
        <taxon>Viridiplantae</taxon>
        <taxon>Streptophyta</taxon>
        <taxon>Embryophyta</taxon>
        <taxon>Tracheophyta</taxon>
        <taxon>Spermatophyta</taxon>
        <taxon>Magnoliopsida</taxon>
        <taxon>eudicotyledons</taxon>
        <taxon>Gunneridae</taxon>
        <taxon>Pentapetalae</taxon>
        <taxon>rosids</taxon>
        <taxon>malvids</taxon>
        <taxon>Malvales</taxon>
        <taxon>Malvaceae</taxon>
        <taxon>Byttnerioideae</taxon>
        <taxon>Theobroma</taxon>
    </lineage>
</organism>
<keyword evidence="8" id="KW-0804">Transcription</keyword>
<evidence type="ECO:0000256" key="8">
    <source>
        <dbReference type="ARBA" id="ARBA00023163"/>
    </source>
</evidence>
<dbReference type="InterPro" id="IPR057135">
    <property type="entry name" value="At4g27190-like_LRR"/>
</dbReference>
<keyword evidence="9" id="KW-0539">Nucleus</keyword>
<dbReference type="KEGG" id="tcc:18607098"/>
<keyword evidence="7" id="KW-0238">DNA-binding</keyword>
<dbReference type="Gene3D" id="2.20.25.80">
    <property type="entry name" value="WRKY domain"/>
    <property type="match status" value="1"/>
</dbReference>
<dbReference type="Proteomes" id="UP000694886">
    <property type="component" value="Chromosome 2"/>
</dbReference>
<evidence type="ECO:0000256" key="2">
    <source>
        <dbReference type="ARBA" id="ARBA00022614"/>
    </source>
</evidence>
<dbReference type="RefSeq" id="XP_017970770.1">
    <property type="nucleotide sequence ID" value="XM_018115281.1"/>
</dbReference>
<dbReference type="SUPFAM" id="SSF52540">
    <property type="entry name" value="P-loop containing nucleoside triphosphate hydrolases"/>
    <property type="match status" value="1"/>
</dbReference>
<evidence type="ECO:0000313" key="13">
    <source>
        <dbReference type="RefSeq" id="XP_017970770.1"/>
    </source>
</evidence>
<name>A0AB32VXW8_THECC</name>
<feature type="region of interest" description="Disordered" evidence="10">
    <location>
        <begin position="895"/>
        <end position="914"/>
    </location>
</feature>
<evidence type="ECO:0000313" key="14">
    <source>
        <dbReference type="RefSeq" id="XP_017970771.1"/>
    </source>
</evidence>
<dbReference type="GO" id="GO:0000166">
    <property type="term" value="F:nucleotide binding"/>
    <property type="evidence" value="ECO:0007669"/>
    <property type="project" value="UniProtKB-KW"/>
</dbReference>
<dbReference type="GO" id="GO:0005634">
    <property type="term" value="C:nucleus"/>
    <property type="evidence" value="ECO:0007669"/>
    <property type="project" value="UniProtKB-SubCell"/>
</dbReference>
<dbReference type="InterPro" id="IPR055414">
    <property type="entry name" value="LRR_R13L4/SHOC2-like"/>
</dbReference>
<dbReference type="GeneID" id="18607098"/>
<dbReference type="InterPro" id="IPR036576">
    <property type="entry name" value="WRKY_dom_sf"/>
</dbReference>
<keyword evidence="3" id="KW-0677">Repeat</keyword>
<dbReference type="Pfam" id="PF05678">
    <property type="entry name" value="VQ"/>
    <property type="match status" value="1"/>
</dbReference>
<feature type="compositionally biased region" description="Low complexity" evidence="10">
    <location>
        <begin position="43"/>
        <end position="53"/>
    </location>
</feature>
<dbReference type="InterPro" id="IPR042197">
    <property type="entry name" value="Apaf_helical"/>
</dbReference>
<evidence type="ECO:0000256" key="7">
    <source>
        <dbReference type="ARBA" id="ARBA00023125"/>
    </source>
</evidence>
<dbReference type="SUPFAM" id="SSF118290">
    <property type="entry name" value="WRKY DNA-binding domain"/>
    <property type="match status" value="1"/>
</dbReference>
<evidence type="ECO:0000256" key="4">
    <source>
        <dbReference type="ARBA" id="ARBA00022741"/>
    </source>
</evidence>
<dbReference type="InterPro" id="IPR003591">
    <property type="entry name" value="Leu-rich_rpt_typical-subtyp"/>
</dbReference>
<feature type="region of interest" description="Disordered" evidence="10">
    <location>
        <begin position="702"/>
        <end position="733"/>
    </location>
</feature>
<dbReference type="Pfam" id="PF03106">
    <property type="entry name" value="WRKY"/>
    <property type="match status" value="1"/>
</dbReference>
<keyword evidence="5" id="KW-0611">Plant defense</keyword>
<feature type="compositionally biased region" description="Polar residues" evidence="10">
    <location>
        <begin position="721"/>
        <end position="733"/>
    </location>
</feature>
<dbReference type="PROSITE" id="PS50811">
    <property type="entry name" value="WRKY"/>
    <property type="match status" value="1"/>
</dbReference>
<dbReference type="Gramene" id="Tc02v2_t001120.4">
    <property type="protein sequence ID" value="Tc02v2_p001120.4"/>
    <property type="gene ID" value="Tc02v2_g001120"/>
</dbReference>
<dbReference type="PANTHER" id="PTHR33463">
    <property type="entry name" value="NB-ARC DOMAIN-CONTAINING PROTEIN-RELATED"/>
    <property type="match status" value="1"/>
</dbReference>
<evidence type="ECO:0000256" key="1">
    <source>
        <dbReference type="ARBA" id="ARBA00004123"/>
    </source>
</evidence>
<dbReference type="InterPro" id="IPR032675">
    <property type="entry name" value="LRR_dom_sf"/>
</dbReference>
<dbReference type="SMART" id="SM00774">
    <property type="entry name" value="WRKY"/>
    <property type="match status" value="1"/>
</dbReference>
<evidence type="ECO:0000256" key="5">
    <source>
        <dbReference type="ARBA" id="ARBA00022821"/>
    </source>
</evidence>
<evidence type="ECO:0000256" key="3">
    <source>
        <dbReference type="ARBA" id="ARBA00022737"/>
    </source>
</evidence>
<protein>
    <submittedName>
        <fullName evidence="13 14">Uncharacterized protein LOC18607098 isoform X1</fullName>
    </submittedName>
</protein>
<dbReference type="GO" id="GO:0003700">
    <property type="term" value="F:DNA-binding transcription factor activity"/>
    <property type="evidence" value="ECO:0007669"/>
    <property type="project" value="InterPro"/>
</dbReference>
<comment type="subcellular location">
    <subcellularLocation>
        <location evidence="1">Nucleus</location>
    </subcellularLocation>
</comment>
<dbReference type="InterPro" id="IPR050905">
    <property type="entry name" value="Plant_NBS-LRR"/>
</dbReference>
<dbReference type="InterPro" id="IPR003657">
    <property type="entry name" value="WRKY_dom"/>
</dbReference>
<feature type="domain" description="WRKY" evidence="11">
    <location>
        <begin position="623"/>
        <end position="691"/>
    </location>
</feature>
<dbReference type="Gene3D" id="3.80.10.10">
    <property type="entry name" value="Ribonuclease Inhibitor"/>
    <property type="match status" value="2"/>
</dbReference>
<feature type="compositionally biased region" description="Polar residues" evidence="10">
    <location>
        <begin position="895"/>
        <end position="906"/>
    </location>
</feature>
<dbReference type="SUPFAM" id="SSF52058">
    <property type="entry name" value="L domain-like"/>
    <property type="match status" value="1"/>
</dbReference>
<dbReference type="InterPro" id="IPR008889">
    <property type="entry name" value="VQ"/>
</dbReference>
<feature type="region of interest" description="Disordered" evidence="10">
    <location>
        <begin position="553"/>
        <end position="592"/>
    </location>
</feature>
<reference evidence="12" key="1">
    <citation type="journal article" date="1997" name="Nucleic Acids Res.">
        <title>tRNAscan-SE: a program for improved detection of transfer RNA genes in genomic sequence.</title>
        <authorList>
            <person name="Lowe T.M."/>
            <person name="Eddy S.R."/>
        </authorList>
    </citation>
    <scope>NUCLEOTIDE SEQUENCE [LARGE SCALE GENOMIC DNA]</scope>
    <source>
        <strain evidence="12">r\B97-61/B2</strain>
    </source>
</reference>
<dbReference type="PANTHER" id="PTHR33463:SF179">
    <property type="entry name" value="NB-ARC DOMAIN-CONTAINING PROTEIN"/>
    <property type="match status" value="1"/>
</dbReference>
<keyword evidence="6" id="KW-0805">Transcription regulation</keyword>
<evidence type="ECO:0000256" key="10">
    <source>
        <dbReference type="SAM" id="MobiDB-lite"/>
    </source>
</evidence>
<dbReference type="RefSeq" id="XP_017970771.1">
    <property type="nucleotide sequence ID" value="XM_018115282.1"/>
</dbReference>
<feature type="region of interest" description="Disordered" evidence="10">
    <location>
        <begin position="467"/>
        <end position="504"/>
    </location>
</feature>
<evidence type="ECO:0000256" key="6">
    <source>
        <dbReference type="ARBA" id="ARBA00023015"/>
    </source>
</evidence>
<dbReference type="Gene3D" id="1.10.8.430">
    <property type="entry name" value="Helical domain of apoptotic protease-activating factors"/>
    <property type="match status" value="1"/>
</dbReference>
<feature type="region of interest" description="Disordered" evidence="10">
    <location>
        <begin position="1"/>
        <end position="56"/>
    </location>
</feature>
<sequence>MDSQFHAGEPPSKRQLQIQGPRPPPLKVSKDSHKIKKPPHPPSHAAGPAAAAADQRRPEPVIIYAVSPKVIHAEESDFMSIVQRYTGLSSGTFSGDGDVYRAARLAATEKASSSSREKIGDVGVAGEGAMEEGLIRALPGILSPPPETLPEVAVGFFSPVRTPGGTFLSPAARLAGTTKGNPSWREKIGDVGVAGEGGMKEGLIRAPPGILSPASETLPAVAAGTFFSPAVAGGTFLSRASEARMMSADIIYGQSNSCSVKDESKPAGLANIMCKSLSGYNLEEQKLTVSDASKKSSAGELLPTEVEFKKPKSSHYLGESLPSKDSDYDFKEEQELKVNETFNKSCSVKDETKPAGLAIAMFKSLSDYNLEKQKLTVSDASKKSAAGELQPTEVEFKKPKSSHYLGESLPSKDSDYDFKEEQELKVNETFNKSCSVKDETKPAGLAIAMFKSLSDYNLEKQKLTVSDASKKSAAGELQPTEVEFKKPKSSHYLGESLPSKDSDYDFKEEQELKVNETFNKSCSVKDETKPAGLAIAMFKSLSDYNLEKQKLTVSDASKKSAAGESQPTEVEFKKPKSSHSLGESLPSKDSDYNFKEQELKINEGSGKRNARRSWTVLVHSDMVLGELPSDGCNWRKYGQKDILNARFPREYYRCAHRHTQGCFATKEVQREDEDPMFITATYKGMHTCTLAPDLMPPGPPEILAPLDTVLGADGNDKKDSQSNLQSSVHSPDNQTCISSTKLTSELPNLGLNLNVFPEKSFKSYPTWKNFYENEVRKNWKVLNRKKDVLLLLSSYPMIMIDKSDTDKWIIDVLATMRHVKSTEKILFGVGVAKHWPGMTTLQELSGRLQKLLDVPLMNDIEGVLPVDLVENLYRTTEADLRPLLEVEQNIISGKTSKSRGSASNSEGAAMEAEKELQPMPAKCKTLVEDTELPAKGTLNVPEEIFDLAIYLAVRQILKCINRGYIWCITISGRDKKRVLGAVKQHQDIVSEFGYIIVFTVSEDQSGANVHGVFQLQKGFWLGGCFDSVDLTHEYFDNLCSPGILLLTEDDYDKNMNLDQSTLPLLINLNKLVDHKHSDSRFIIFTSKMATDMEIRMEDHLLSWKLFCRIVGEGLLSPSIQQIAASLVKEYRGNLLAIILTARSLEKVTDDVNLWELAVKRLTMLPPSQIEDIDNVLINALTFIWERMNNKTRHCIKFFTWYPKGQKINRVSLIQHWIQDRLVDTHDEGTNIIQNLVDTSLLNIVELNGVQLRREIYDVLVNPLILQMHPFYLLLGRARLIKPPEEEEWDAKVINLMDNKLSDLPESPRSPSLIALYLQRNLDLMTIPSCFFKHMPLLQILDLSHTSIKSLPESLSSLVNLRELLLKGCELFIRLPSHVGELKNLEKLDLDETQIIDLPAEIGQLSKLKILRVSFYGYMNCSKTRLRQDTIIPPGTISGLSELTELSIDVDPDDERWNATVKDIIEEACNLKTLRQLNLYLPNIEILWKRRTGSASLLHYPLPRFRFTVGYHKRQVISRVPEEVEAHFNKSNKCLKFVKGNDIPAEMKKVLNHSTAFFLEGHATARSLSDFGIENTRLLKCCLLTECNGVKTIIDLSQGGGHSQVYTRGKGKSESLKFPEEQTDALGNLQDLNIYYMKNLESIWKGPVHKHCLASLKFLALHKCPRLSTIFSLDLVANLDNLEELIVEHCPQLTSLVSPTGHVSSNSTPQPNCFFPSLKRISLLYVPNLVSISSGLWIAPELEKVGFYNCPKLKSLSAMEMSSDHLTRIKGESHWWEALEWKNSEWGNPLDYLQSIFSPLIKERDVKAQLAEEGIMHHAST</sequence>
<keyword evidence="2" id="KW-0433">Leucine-rich repeat</keyword>
<dbReference type="GO" id="GO:0006952">
    <property type="term" value="P:defense response"/>
    <property type="evidence" value="ECO:0007669"/>
    <property type="project" value="UniProtKB-KW"/>
</dbReference>
<accession>A0AB32VXW8</accession>
<proteinExistence type="predicted"/>
<dbReference type="Pfam" id="PF23598">
    <property type="entry name" value="LRR_14"/>
    <property type="match status" value="1"/>
</dbReference>
<evidence type="ECO:0000256" key="9">
    <source>
        <dbReference type="ARBA" id="ARBA00023242"/>
    </source>
</evidence>
<feature type="region of interest" description="Disordered" evidence="10">
    <location>
        <begin position="383"/>
        <end position="416"/>
    </location>
</feature>
<dbReference type="InterPro" id="IPR027417">
    <property type="entry name" value="P-loop_NTPase"/>
</dbReference>
<reference evidence="13 14" key="2">
    <citation type="submission" date="2025-04" db="UniProtKB">
        <authorList>
            <consortium name="RefSeq"/>
        </authorList>
    </citation>
    <scope>IDENTIFICATION</scope>
</reference>
<evidence type="ECO:0000259" key="11">
    <source>
        <dbReference type="PROSITE" id="PS50811"/>
    </source>
</evidence>